<dbReference type="Pfam" id="PF02627">
    <property type="entry name" value="CMD"/>
    <property type="match status" value="1"/>
</dbReference>
<dbReference type="InterPro" id="IPR029032">
    <property type="entry name" value="AhpD-like"/>
</dbReference>
<name>A0A1W6Z2K7_9BORD</name>
<dbReference type="PANTHER" id="PTHR34846:SF11">
    <property type="entry name" value="4-CARBOXYMUCONOLACTONE DECARBOXYLASE FAMILY PROTEIN (AFU_ORTHOLOGUE AFUA_6G11590)"/>
    <property type="match status" value="1"/>
</dbReference>
<keyword evidence="3" id="KW-1185">Reference proteome</keyword>
<dbReference type="GO" id="GO:0051920">
    <property type="term" value="F:peroxiredoxin activity"/>
    <property type="evidence" value="ECO:0007669"/>
    <property type="project" value="InterPro"/>
</dbReference>
<protein>
    <submittedName>
        <fullName evidence="2">Carboxymuconolactone decarboxylase</fullName>
    </submittedName>
</protein>
<dbReference type="Proteomes" id="UP000194139">
    <property type="component" value="Chromosome"/>
</dbReference>
<reference evidence="2 3" key="1">
    <citation type="submission" date="2017-05" db="EMBL/GenBank/DDBJ databases">
        <title>Complete and WGS of Bordetella genogroups.</title>
        <authorList>
            <person name="Spilker T."/>
            <person name="LiPuma J."/>
        </authorList>
    </citation>
    <scope>NUCLEOTIDE SEQUENCE [LARGE SCALE GENOMIC DNA]</scope>
    <source>
        <strain evidence="2 3">AU17164</strain>
    </source>
</reference>
<dbReference type="SUPFAM" id="SSF69118">
    <property type="entry name" value="AhpD-like"/>
    <property type="match status" value="1"/>
</dbReference>
<gene>
    <name evidence="2" type="ORF">CAL13_16175</name>
</gene>
<proteinExistence type="predicted"/>
<feature type="domain" description="Carboxymuconolactone decarboxylase-like" evidence="1">
    <location>
        <begin position="39"/>
        <end position="121"/>
    </location>
</feature>
<evidence type="ECO:0000259" key="1">
    <source>
        <dbReference type="Pfam" id="PF02627"/>
    </source>
</evidence>
<organism evidence="2 3">
    <name type="scientific">Bordetella genomosp. 9</name>
    <dbReference type="NCBI Taxonomy" id="1416803"/>
    <lineage>
        <taxon>Bacteria</taxon>
        <taxon>Pseudomonadati</taxon>
        <taxon>Pseudomonadota</taxon>
        <taxon>Betaproteobacteria</taxon>
        <taxon>Burkholderiales</taxon>
        <taxon>Alcaligenaceae</taxon>
        <taxon>Bordetella</taxon>
    </lineage>
</organism>
<dbReference type="InterPro" id="IPR003779">
    <property type="entry name" value="CMD-like"/>
</dbReference>
<dbReference type="RefSeq" id="WP_086072947.1">
    <property type="nucleotide sequence ID" value="NZ_CP021109.1"/>
</dbReference>
<sequence>MARLPYANLESDEARPLVDRIVAERGSVLLLYQMLLHSPPVASGWLTYLTAIRQLSTLPGALRELVIMRVAILNGAPYEADQHAPIARKEGITEAQLDELDRWETSPLFDEDQRAALAYTDAMTRHIRVPQEVFDAVRARMGERQVVELTATIAAYNMVSRFLEALQVHTHDEGSGPDARVGA</sequence>
<dbReference type="EMBL" id="CP021109">
    <property type="protein sequence ID" value="ARP87568.1"/>
    <property type="molecule type" value="Genomic_DNA"/>
</dbReference>
<accession>A0A1W6Z2K7</accession>
<dbReference type="AlphaFoldDB" id="A0A1W6Z2K7"/>
<dbReference type="PANTHER" id="PTHR34846">
    <property type="entry name" value="4-CARBOXYMUCONOLACTONE DECARBOXYLASE FAMILY PROTEIN (AFU_ORTHOLOGUE AFUA_6G11590)"/>
    <property type="match status" value="1"/>
</dbReference>
<evidence type="ECO:0000313" key="3">
    <source>
        <dbReference type="Proteomes" id="UP000194139"/>
    </source>
</evidence>
<evidence type="ECO:0000313" key="2">
    <source>
        <dbReference type="EMBL" id="ARP87568.1"/>
    </source>
</evidence>
<dbReference type="Gene3D" id="1.20.1290.10">
    <property type="entry name" value="AhpD-like"/>
    <property type="match status" value="1"/>
</dbReference>